<dbReference type="EMBL" id="JBGEWD010000011">
    <property type="protein sequence ID" value="MEY8000922.1"/>
    <property type="molecule type" value="Genomic_DNA"/>
</dbReference>
<feature type="domain" description="Putative heavy-metal chelation" evidence="1">
    <location>
        <begin position="113"/>
        <end position="247"/>
    </location>
</feature>
<dbReference type="SUPFAM" id="SSF159713">
    <property type="entry name" value="Dhaf3308-like"/>
    <property type="match status" value="1"/>
</dbReference>
<proteinExistence type="predicted"/>
<sequence>MWEIYDDLINEIPENFIVDELICGNGMSYVRSGKGSGIAGFHLINETRMPMFTKNFIGAPLKEIAACVKSWNMAEASIGVAAMNAYYNNAEVAKKNGVEFSSSRRVEDRLFDPFIMSQNKIKDKKVAVVGHFPHLENLFAPKCQLYIMEWEPEDGDYPIAACEYLLPQCDYVYLTNVCILEKTLPRMLELSKDAERITMVGPGTPLAPALFNYGIEDLSGFMIKDQQLAFRIVSGAENVKIYNAGQKVSFKKNQRTDNTTL</sequence>
<feature type="domain" description="DUF4213" evidence="2">
    <location>
        <begin position="5"/>
        <end position="87"/>
    </location>
</feature>
<dbReference type="InterPro" id="IPR007161">
    <property type="entry name" value="DUF364"/>
</dbReference>
<keyword evidence="4" id="KW-1185">Reference proteome</keyword>
<evidence type="ECO:0000259" key="2">
    <source>
        <dbReference type="Pfam" id="PF13938"/>
    </source>
</evidence>
<dbReference type="Proteomes" id="UP001564657">
    <property type="component" value="Unassembled WGS sequence"/>
</dbReference>
<protein>
    <submittedName>
        <fullName evidence="3">DUF364 domain-containing protein</fullName>
    </submittedName>
</protein>
<dbReference type="Gene3D" id="3.30.390.100">
    <property type="match status" value="1"/>
</dbReference>
<evidence type="ECO:0000313" key="4">
    <source>
        <dbReference type="Proteomes" id="UP001564657"/>
    </source>
</evidence>
<dbReference type="Gene3D" id="3.40.50.11590">
    <property type="match status" value="1"/>
</dbReference>
<evidence type="ECO:0000259" key="1">
    <source>
        <dbReference type="Pfam" id="PF04016"/>
    </source>
</evidence>
<organism evidence="3 4">
    <name type="scientific">Clostridium moutaii</name>
    <dbReference type="NCBI Taxonomy" id="3240932"/>
    <lineage>
        <taxon>Bacteria</taxon>
        <taxon>Bacillati</taxon>
        <taxon>Bacillota</taxon>
        <taxon>Clostridia</taxon>
        <taxon>Eubacteriales</taxon>
        <taxon>Clostridiaceae</taxon>
        <taxon>Clostridium</taxon>
    </lineage>
</organism>
<name>A0ABV4BRR2_9CLOT</name>
<accession>A0ABV4BRR2</accession>
<dbReference type="InterPro" id="IPR025251">
    <property type="entry name" value="DUF4213"/>
</dbReference>
<dbReference type="Pfam" id="PF13938">
    <property type="entry name" value="DUF4213"/>
    <property type="match status" value="1"/>
</dbReference>
<gene>
    <name evidence="3" type="ORF">AB8U03_12080</name>
</gene>
<dbReference type="RefSeq" id="WP_369704816.1">
    <property type="nucleotide sequence ID" value="NZ_JBGEWD010000011.1"/>
</dbReference>
<comment type="caution">
    <text evidence="3">The sequence shown here is derived from an EMBL/GenBank/DDBJ whole genome shotgun (WGS) entry which is preliminary data.</text>
</comment>
<dbReference type="Pfam" id="PF04016">
    <property type="entry name" value="DUF364"/>
    <property type="match status" value="1"/>
</dbReference>
<evidence type="ECO:0000313" key="3">
    <source>
        <dbReference type="EMBL" id="MEY8000922.1"/>
    </source>
</evidence>
<reference evidence="3 4" key="1">
    <citation type="submission" date="2024-08" db="EMBL/GenBank/DDBJ databases">
        <title>Clostridium lapicellarii sp. nov., and Clostridium renhuaiense sp. nov., two species isolated from the mud in a fermentation cellar used for producing sauce-flavour Chinese liquors.</title>
        <authorList>
            <person name="Yang F."/>
            <person name="Wang H."/>
            <person name="Chen L.Q."/>
            <person name="Zhou N."/>
            <person name="Lu J.J."/>
            <person name="Pu X.X."/>
            <person name="Wan B."/>
            <person name="Wang L."/>
            <person name="Liu S.J."/>
        </authorList>
    </citation>
    <scope>NUCLEOTIDE SEQUENCE [LARGE SCALE GENOMIC DNA]</scope>
    <source>
        <strain evidence="3 4">MT-5</strain>
    </source>
</reference>